<evidence type="ECO:0000256" key="1">
    <source>
        <dbReference type="SAM" id="Phobius"/>
    </source>
</evidence>
<reference evidence="3 4" key="1">
    <citation type="submission" date="2017-07" db="EMBL/GenBank/DDBJ databases">
        <title>Genome Sequence of Sulfitobacter pseudonitzschiae Strain SMR1 Isolated from a culture of the Diatom Skeletonema marinoi.</title>
        <authorList>
            <person name="Topel M."/>
            <person name="Pinder M.I.M."/>
            <person name="Johansson O.N."/>
            <person name="Kourtchenko O."/>
            <person name="Godhe A."/>
            <person name="Clarke A.K."/>
        </authorList>
    </citation>
    <scope>NUCLEOTIDE SEQUENCE [LARGE SCALE GENOMIC DNA]</scope>
    <source>
        <strain evidence="3 4">SMR1</strain>
    </source>
</reference>
<dbReference type="InterPro" id="IPR037185">
    <property type="entry name" value="EmrE-like"/>
</dbReference>
<feature type="transmembrane region" description="Helical" evidence="1">
    <location>
        <begin position="94"/>
        <end position="115"/>
    </location>
</feature>
<feature type="transmembrane region" description="Helical" evidence="1">
    <location>
        <begin position="262"/>
        <end position="280"/>
    </location>
</feature>
<feature type="transmembrane region" description="Helical" evidence="1">
    <location>
        <begin position="207"/>
        <end position="224"/>
    </location>
</feature>
<keyword evidence="1" id="KW-1133">Transmembrane helix</keyword>
<feature type="domain" description="EamA" evidence="2">
    <location>
        <begin position="149"/>
        <end position="273"/>
    </location>
</feature>
<organism evidence="3 4">
    <name type="scientific">Pseudosulfitobacter pseudonitzschiae</name>
    <dbReference type="NCBI Taxonomy" id="1402135"/>
    <lineage>
        <taxon>Bacteria</taxon>
        <taxon>Pseudomonadati</taxon>
        <taxon>Pseudomonadota</taxon>
        <taxon>Alphaproteobacteria</taxon>
        <taxon>Rhodobacterales</taxon>
        <taxon>Roseobacteraceae</taxon>
        <taxon>Pseudosulfitobacter</taxon>
    </lineage>
</organism>
<evidence type="ECO:0000313" key="3">
    <source>
        <dbReference type="EMBL" id="ASM73417.1"/>
    </source>
</evidence>
<keyword evidence="4" id="KW-1185">Reference proteome</keyword>
<feature type="transmembrane region" description="Helical" evidence="1">
    <location>
        <begin position="174"/>
        <end position="195"/>
    </location>
</feature>
<keyword evidence="1" id="KW-0812">Transmembrane</keyword>
<feature type="transmembrane region" description="Helical" evidence="1">
    <location>
        <begin position="236"/>
        <end position="256"/>
    </location>
</feature>
<dbReference type="InterPro" id="IPR000620">
    <property type="entry name" value="EamA_dom"/>
</dbReference>
<dbReference type="GO" id="GO:0016020">
    <property type="term" value="C:membrane"/>
    <property type="evidence" value="ECO:0007669"/>
    <property type="project" value="InterPro"/>
</dbReference>
<dbReference type="STRING" id="1402135.SAMN05444149_103229"/>
<evidence type="ECO:0000259" key="2">
    <source>
        <dbReference type="Pfam" id="PF00892"/>
    </source>
</evidence>
<evidence type="ECO:0000313" key="4">
    <source>
        <dbReference type="Proteomes" id="UP000199754"/>
    </source>
</evidence>
<feature type="transmembrane region" description="Helical" evidence="1">
    <location>
        <begin position="145"/>
        <end position="162"/>
    </location>
</feature>
<sequence length="288" mass="31514">MSPNVFGALLMMASMACFTFNDTVIKMTDGALPLGQLLTLRGIFSTVLIFALARYLGALRFDLRRRDWILVGIRSTSEISAAYFFITALMNMPLANISAIMQALPLTVTLGSALVFRESVGWRRAVAIGVGFVGMLLIVRPGTDGFNVWSLYGLLAVLSVTVRDLSTRRLSPDVPGMTVTLSAALAVLLFFAAFSLGETWQPVTPRLWAMLAGSAVFVFGGYYFSVQVMRTGDIAFIAPFRYTGLIWALLLGWLVFGDWPAPLTLLGAGIVVGMGLFTLYRERQLLKR</sequence>
<dbReference type="KEGG" id="spse:SULPSESMR1_02621"/>
<accession>A0A221K3J6</accession>
<feature type="transmembrane region" description="Helical" evidence="1">
    <location>
        <begin position="68"/>
        <end position="88"/>
    </location>
</feature>
<dbReference type="RefSeq" id="WP_089421196.1">
    <property type="nucleotide sequence ID" value="NZ_CP022415.1"/>
</dbReference>
<dbReference type="PANTHER" id="PTHR22911">
    <property type="entry name" value="ACYL-MALONYL CONDENSING ENZYME-RELATED"/>
    <property type="match status" value="1"/>
</dbReference>
<dbReference type="AlphaFoldDB" id="A0A221K3J6"/>
<proteinExistence type="predicted"/>
<keyword evidence="1" id="KW-0472">Membrane</keyword>
<feature type="transmembrane region" description="Helical" evidence="1">
    <location>
        <begin position="122"/>
        <end position="139"/>
    </location>
</feature>
<protein>
    <submittedName>
        <fullName evidence="3">Riboflavin transporter</fullName>
    </submittedName>
</protein>
<dbReference type="PANTHER" id="PTHR22911:SF103">
    <property type="entry name" value="BLR2811 PROTEIN"/>
    <property type="match status" value="1"/>
</dbReference>
<feature type="domain" description="EamA" evidence="2">
    <location>
        <begin position="6"/>
        <end position="139"/>
    </location>
</feature>
<dbReference type="Proteomes" id="UP000199754">
    <property type="component" value="Chromosome"/>
</dbReference>
<dbReference type="EMBL" id="CP022415">
    <property type="protein sequence ID" value="ASM73417.1"/>
    <property type="molecule type" value="Genomic_DNA"/>
</dbReference>
<gene>
    <name evidence="3" type="primary">ribN</name>
    <name evidence="3" type="ORF">SULPSESMR1_02621</name>
</gene>
<dbReference type="eggNOG" id="COG0697">
    <property type="taxonomic scope" value="Bacteria"/>
</dbReference>
<dbReference type="Pfam" id="PF00892">
    <property type="entry name" value="EamA"/>
    <property type="match status" value="2"/>
</dbReference>
<dbReference type="SUPFAM" id="SSF103481">
    <property type="entry name" value="Multidrug resistance efflux transporter EmrE"/>
    <property type="match status" value="2"/>
</dbReference>
<name>A0A221K3J6_9RHOB</name>
<feature type="transmembrane region" description="Helical" evidence="1">
    <location>
        <begin position="37"/>
        <end position="56"/>
    </location>
</feature>
<dbReference type="OrthoDB" id="7165334at2"/>